<sequence length="249" mass="27383">MSDPENSVSPLGDSSSSQIKQQSYATVVNKRPALKKHDFEVSFVDGVPTIEVPSERFPSKVKVVEIEEGEVVEENGLARAESPVSVSGAVRFDSNGKSKEVPQDKTSEKTTEQESPLKINDTEGWSLVSPEKGRKSSEEKKNSLEVGQVTILSASRFSVLNDQLDELPAKEDESTLMTSKDQSEPIRNKADITATIETEKKSILVEKQSSLRATRNTKKSQKATSESLPQQAMMLLRIPTSIFAILDRS</sequence>
<dbReference type="EMBL" id="GL348713">
    <property type="protein sequence ID" value="EFH70164.1"/>
    <property type="molecule type" value="Genomic_DNA"/>
</dbReference>
<dbReference type="Gramene" id="Al_scaffold_0001_3714">
    <property type="protein sequence ID" value="Al_scaffold_0001_3714"/>
    <property type="gene ID" value="Al_scaffold_0001_3714"/>
</dbReference>
<dbReference type="Proteomes" id="UP000008694">
    <property type="component" value="Unassembled WGS sequence"/>
</dbReference>
<reference evidence="3" key="1">
    <citation type="journal article" date="2011" name="Nat. Genet.">
        <title>The Arabidopsis lyrata genome sequence and the basis of rapid genome size change.</title>
        <authorList>
            <person name="Hu T.T."/>
            <person name="Pattyn P."/>
            <person name="Bakker E.G."/>
            <person name="Cao J."/>
            <person name="Cheng J.-F."/>
            <person name="Clark R.M."/>
            <person name="Fahlgren N."/>
            <person name="Fawcett J.A."/>
            <person name="Grimwood J."/>
            <person name="Gundlach H."/>
            <person name="Haberer G."/>
            <person name="Hollister J.D."/>
            <person name="Ossowski S."/>
            <person name="Ottilar R.P."/>
            <person name="Salamov A.A."/>
            <person name="Schneeberger K."/>
            <person name="Spannagl M."/>
            <person name="Wang X."/>
            <person name="Yang L."/>
            <person name="Nasrallah M.E."/>
            <person name="Bergelson J."/>
            <person name="Carrington J.C."/>
            <person name="Gaut B.S."/>
            <person name="Schmutz J."/>
            <person name="Mayer K.F.X."/>
            <person name="Van de Peer Y."/>
            <person name="Grigoriev I.V."/>
            <person name="Nordborg M."/>
            <person name="Weigel D."/>
            <person name="Guo Y.-L."/>
        </authorList>
    </citation>
    <scope>NUCLEOTIDE SEQUENCE [LARGE SCALE GENOMIC DNA]</scope>
    <source>
        <strain evidence="3">cv. MN47</strain>
    </source>
</reference>
<evidence type="ECO:0000256" key="1">
    <source>
        <dbReference type="SAM" id="MobiDB-lite"/>
    </source>
</evidence>
<feature type="region of interest" description="Disordered" evidence="1">
    <location>
        <begin position="1"/>
        <end position="24"/>
    </location>
</feature>
<name>D7KLZ6_ARALL</name>
<dbReference type="AlphaFoldDB" id="D7KLZ6"/>
<feature type="region of interest" description="Disordered" evidence="1">
    <location>
        <begin position="208"/>
        <end position="228"/>
    </location>
</feature>
<dbReference type="HOGENOM" id="CLU_1108390_0_0_1"/>
<feature type="compositionally biased region" description="Basic and acidic residues" evidence="1">
    <location>
        <begin position="94"/>
        <end position="112"/>
    </location>
</feature>
<feature type="compositionally biased region" description="Basic and acidic residues" evidence="1">
    <location>
        <begin position="131"/>
        <end position="143"/>
    </location>
</feature>
<proteinExistence type="predicted"/>
<dbReference type="eggNOG" id="KOG1075">
    <property type="taxonomic scope" value="Eukaryota"/>
</dbReference>
<protein>
    <submittedName>
        <fullName evidence="2">Predicted protein</fullName>
    </submittedName>
</protein>
<organism evidence="3">
    <name type="scientific">Arabidopsis lyrata subsp. lyrata</name>
    <name type="common">Lyre-leaved rock-cress</name>
    <dbReference type="NCBI Taxonomy" id="81972"/>
    <lineage>
        <taxon>Eukaryota</taxon>
        <taxon>Viridiplantae</taxon>
        <taxon>Streptophyta</taxon>
        <taxon>Embryophyta</taxon>
        <taxon>Tracheophyta</taxon>
        <taxon>Spermatophyta</taxon>
        <taxon>Magnoliopsida</taxon>
        <taxon>eudicotyledons</taxon>
        <taxon>Gunneridae</taxon>
        <taxon>Pentapetalae</taxon>
        <taxon>rosids</taxon>
        <taxon>malvids</taxon>
        <taxon>Brassicales</taxon>
        <taxon>Brassicaceae</taxon>
        <taxon>Camelineae</taxon>
        <taxon>Arabidopsis</taxon>
    </lineage>
</organism>
<gene>
    <name evidence="2" type="ORF">ARALYDRAFT_681391</name>
</gene>
<evidence type="ECO:0000313" key="3">
    <source>
        <dbReference type="Proteomes" id="UP000008694"/>
    </source>
</evidence>
<accession>D7KLZ6</accession>
<feature type="region of interest" description="Disordered" evidence="1">
    <location>
        <begin position="168"/>
        <end position="189"/>
    </location>
</feature>
<evidence type="ECO:0000313" key="2">
    <source>
        <dbReference type="EMBL" id="EFH70164.1"/>
    </source>
</evidence>
<feature type="region of interest" description="Disordered" evidence="1">
    <location>
        <begin position="76"/>
        <end position="144"/>
    </location>
</feature>
<keyword evidence="3" id="KW-1185">Reference proteome</keyword>